<accession>A0A563F2X0</accession>
<dbReference type="AlphaFoldDB" id="A0A563F2X0"/>
<evidence type="ECO:0000313" key="1">
    <source>
        <dbReference type="EMBL" id="TWP54317.1"/>
    </source>
</evidence>
<evidence type="ECO:0000313" key="2">
    <source>
        <dbReference type="Proteomes" id="UP000316639"/>
    </source>
</evidence>
<proteinExistence type="predicted"/>
<dbReference type="Proteomes" id="UP000316639">
    <property type="component" value="Unassembled WGS sequence"/>
</dbReference>
<name>A0A563F2X0_9PSEU</name>
<comment type="caution">
    <text evidence="1">The sequence shown here is derived from an EMBL/GenBank/DDBJ whole genome shotgun (WGS) entry which is preliminary data.</text>
</comment>
<keyword evidence="2" id="KW-1185">Reference proteome</keyword>
<organism evidence="1 2">
    <name type="scientific">Lentzea tibetensis</name>
    <dbReference type="NCBI Taxonomy" id="2591470"/>
    <lineage>
        <taxon>Bacteria</taxon>
        <taxon>Bacillati</taxon>
        <taxon>Actinomycetota</taxon>
        <taxon>Actinomycetes</taxon>
        <taxon>Pseudonocardiales</taxon>
        <taxon>Pseudonocardiaceae</taxon>
        <taxon>Lentzea</taxon>
    </lineage>
</organism>
<protein>
    <submittedName>
        <fullName evidence="1">Uncharacterized protein</fullName>
    </submittedName>
</protein>
<sequence length="96" mass="11623">MDWIRDEHDDLAYRVVFSAYCTTTCPWEKTAGYATLHVLPEGGFILKASGDEELHLVDEDELRAFHTYLERRYCRDEYPDMSAWERQQHEWYMEWP</sequence>
<gene>
    <name evidence="1" type="ORF">FKR81_01810</name>
</gene>
<dbReference type="EMBL" id="VOBR01000001">
    <property type="protein sequence ID" value="TWP54317.1"/>
    <property type="molecule type" value="Genomic_DNA"/>
</dbReference>
<reference evidence="1 2" key="1">
    <citation type="submission" date="2019-07" db="EMBL/GenBank/DDBJ databases">
        <title>Lentzea xizangensis sp. nov., isolated from Qinghai-Tibetan Plateau Soils.</title>
        <authorList>
            <person name="Huang J."/>
        </authorList>
    </citation>
    <scope>NUCLEOTIDE SEQUENCE [LARGE SCALE GENOMIC DNA]</scope>
    <source>
        <strain evidence="1 2">FXJ1.1311</strain>
    </source>
</reference>